<gene>
    <name evidence="2" type="ORF">DPX16_3299</name>
</gene>
<accession>A0A3N0XM70</accession>
<proteinExistence type="predicted"/>
<comment type="caution">
    <text evidence="2">The sequence shown here is derived from an EMBL/GenBank/DDBJ whole genome shotgun (WGS) entry which is preliminary data.</text>
</comment>
<name>A0A3N0XM70_ANAGA</name>
<evidence type="ECO:0000313" key="3">
    <source>
        <dbReference type="Proteomes" id="UP000281406"/>
    </source>
</evidence>
<keyword evidence="1" id="KW-0812">Transmembrane</keyword>
<evidence type="ECO:0000256" key="1">
    <source>
        <dbReference type="SAM" id="Phobius"/>
    </source>
</evidence>
<organism evidence="2 3">
    <name type="scientific">Anabarilius grahami</name>
    <name type="common">Kanglang fish</name>
    <name type="synonym">Barilius grahami</name>
    <dbReference type="NCBI Taxonomy" id="495550"/>
    <lineage>
        <taxon>Eukaryota</taxon>
        <taxon>Metazoa</taxon>
        <taxon>Chordata</taxon>
        <taxon>Craniata</taxon>
        <taxon>Vertebrata</taxon>
        <taxon>Euteleostomi</taxon>
        <taxon>Actinopterygii</taxon>
        <taxon>Neopterygii</taxon>
        <taxon>Teleostei</taxon>
        <taxon>Ostariophysi</taxon>
        <taxon>Cypriniformes</taxon>
        <taxon>Xenocyprididae</taxon>
        <taxon>Xenocypridinae</taxon>
        <taxon>Xenocypridinae incertae sedis</taxon>
        <taxon>Anabarilius</taxon>
    </lineage>
</organism>
<keyword evidence="1" id="KW-0472">Membrane</keyword>
<dbReference type="AlphaFoldDB" id="A0A3N0XM70"/>
<dbReference type="EMBL" id="RJVU01069905">
    <property type="protein sequence ID" value="ROI64752.1"/>
    <property type="molecule type" value="Genomic_DNA"/>
</dbReference>
<feature type="transmembrane region" description="Helical" evidence="1">
    <location>
        <begin position="47"/>
        <end position="65"/>
    </location>
</feature>
<evidence type="ECO:0000313" key="2">
    <source>
        <dbReference type="EMBL" id="ROI64752.1"/>
    </source>
</evidence>
<reference evidence="2 3" key="1">
    <citation type="submission" date="2018-10" db="EMBL/GenBank/DDBJ databases">
        <title>Genome assembly for a Yunnan-Guizhou Plateau 3E fish, Anabarilius grahami (Regan), and its evolutionary and genetic applications.</title>
        <authorList>
            <person name="Jiang W."/>
        </authorList>
    </citation>
    <scope>NUCLEOTIDE SEQUENCE [LARGE SCALE GENOMIC DNA]</scope>
    <source>
        <strain evidence="2">AG-KIZ</strain>
        <tissue evidence="2">Muscle</tissue>
    </source>
</reference>
<sequence>MNPGGAQDRCFYVIVALYLNRQIRLCGQKLFYAQVDKGQKPLQMSDAGIYLLFISAGCFVCAINGQRKVHKNAECSSGRTWRLVATGPRASSKRLLLSETSFPSVLTSSKYHYEEGAEKSLEKSCTAHFRKTV</sequence>
<keyword evidence="3" id="KW-1185">Reference proteome</keyword>
<dbReference type="Proteomes" id="UP000281406">
    <property type="component" value="Unassembled WGS sequence"/>
</dbReference>
<keyword evidence="1" id="KW-1133">Transmembrane helix</keyword>
<protein>
    <submittedName>
        <fullName evidence="2">Uncharacterized protein</fullName>
    </submittedName>
</protein>